<dbReference type="RefSeq" id="WP_142897273.1">
    <property type="nucleotide sequence ID" value="NZ_ML660056.1"/>
</dbReference>
<dbReference type="SUPFAM" id="SSF56529">
    <property type="entry name" value="FAH"/>
    <property type="match status" value="1"/>
</dbReference>
<dbReference type="Pfam" id="PF01557">
    <property type="entry name" value="FAA_hydrolase"/>
    <property type="match status" value="1"/>
</dbReference>
<keyword evidence="3" id="KW-0378">Hydrolase</keyword>
<gene>
    <name evidence="3" type="ORF">FKG95_15320</name>
</gene>
<comment type="caution">
    <text evidence="3">The sequence shown here is derived from an EMBL/GenBank/DDBJ whole genome shotgun (WGS) entry which is preliminary data.</text>
</comment>
<feature type="domain" description="Fumarylacetoacetase-like C-terminal" evidence="2">
    <location>
        <begin position="27"/>
        <end position="225"/>
    </location>
</feature>
<evidence type="ECO:0000313" key="4">
    <source>
        <dbReference type="Proteomes" id="UP000315252"/>
    </source>
</evidence>
<dbReference type="GO" id="GO:0046872">
    <property type="term" value="F:metal ion binding"/>
    <property type="evidence" value="ECO:0007669"/>
    <property type="project" value="UniProtKB-KW"/>
</dbReference>
<dbReference type="GO" id="GO:0018773">
    <property type="term" value="F:acetylpyruvate hydrolase activity"/>
    <property type="evidence" value="ECO:0007669"/>
    <property type="project" value="TreeGrafter"/>
</dbReference>
<dbReference type="Proteomes" id="UP000315252">
    <property type="component" value="Unassembled WGS sequence"/>
</dbReference>
<dbReference type="EMBL" id="VHSH01000005">
    <property type="protein sequence ID" value="TQV79050.1"/>
    <property type="molecule type" value="Genomic_DNA"/>
</dbReference>
<keyword evidence="1" id="KW-0479">Metal-binding</keyword>
<dbReference type="PANTHER" id="PTHR11820:SF90">
    <property type="entry name" value="FLUTATHIONE S-TRANSFERASE"/>
    <property type="match status" value="1"/>
</dbReference>
<dbReference type="InterPro" id="IPR036663">
    <property type="entry name" value="Fumarylacetoacetase_C_sf"/>
</dbReference>
<organism evidence="3 4">
    <name type="scientific">Denitrobaculum tricleocarpae</name>
    <dbReference type="NCBI Taxonomy" id="2591009"/>
    <lineage>
        <taxon>Bacteria</taxon>
        <taxon>Pseudomonadati</taxon>
        <taxon>Pseudomonadota</taxon>
        <taxon>Alphaproteobacteria</taxon>
        <taxon>Rhodospirillales</taxon>
        <taxon>Rhodospirillaceae</taxon>
        <taxon>Denitrobaculum</taxon>
    </lineage>
</organism>
<dbReference type="Gene3D" id="3.90.850.10">
    <property type="entry name" value="Fumarylacetoacetase-like, C-terminal domain"/>
    <property type="match status" value="1"/>
</dbReference>
<keyword evidence="4" id="KW-1185">Reference proteome</keyword>
<evidence type="ECO:0000256" key="1">
    <source>
        <dbReference type="ARBA" id="ARBA00022723"/>
    </source>
</evidence>
<reference evidence="3 4" key="1">
    <citation type="submission" date="2019-06" db="EMBL/GenBank/DDBJ databases">
        <title>Whole genome sequence for Rhodospirillaceae sp. R148.</title>
        <authorList>
            <person name="Wang G."/>
        </authorList>
    </citation>
    <scope>NUCLEOTIDE SEQUENCE [LARGE SCALE GENOMIC DNA]</scope>
    <source>
        <strain evidence="3 4">R148</strain>
    </source>
</reference>
<dbReference type="PANTHER" id="PTHR11820">
    <property type="entry name" value="ACYLPYRUVASE"/>
    <property type="match status" value="1"/>
</dbReference>
<dbReference type="InterPro" id="IPR011234">
    <property type="entry name" value="Fumarylacetoacetase-like_C"/>
</dbReference>
<evidence type="ECO:0000259" key="2">
    <source>
        <dbReference type="Pfam" id="PF01557"/>
    </source>
</evidence>
<accession>A0A545TP98</accession>
<evidence type="ECO:0000313" key="3">
    <source>
        <dbReference type="EMBL" id="TQV79050.1"/>
    </source>
</evidence>
<sequence>MDYLFPPEPAASVGIVGRSEQFPVRRIYCVGHNYLSHIHETGRDPDRESPFFFNKPSDGIVSDGGSLPYPPATASLHHEVELVVAIEKGGYEISTEAADEHIFGYAVGIDLTRKDLQQVAEDRSLPWTAAKAFDRSAPCGLITPKAECPPMNAGRIALSVNDRPRQDADLKEMIWSVPEIVSYLSRMFELKPGDLVFTGTPAGVGFVLPGDRVTASIEGLAPLHIKIEDAD</sequence>
<protein>
    <submittedName>
        <fullName evidence="3">Fumarylacetoacetate hydrolase family protein</fullName>
    </submittedName>
</protein>
<proteinExistence type="predicted"/>
<dbReference type="OrthoDB" id="9780293at2"/>
<dbReference type="AlphaFoldDB" id="A0A545TP98"/>
<name>A0A545TP98_9PROT</name>